<evidence type="ECO:0008006" key="4">
    <source>
        <dbReference type="Google" id="ProtNLM"/>
    </source>
</evidence>
<dbReference type="PANTHER" id="PTHR45982">
    <property type="entry name" value="REGULATOR OF CHROMOSOME CONDENSATION"/>
    <property type="match status" value="1"/>
</dbReference>
<reference evidence="2 3" key="1">
    <citation type="submission" date="2019-08" db="EMBL/GenBank/DDBJ databases">
        <title>Archangium and Cystobacter genomes.</title>
        <authorList>
            <person name="Chen I.-C.K."/>
            <person name="Wielgoss S."/>
        </authorList>
    </citation>
    <scope>NUCLEOTIDE SEQUENCE [LARGE SCALE GENOMIC DNA]</scope>
    <source>
        <strain evidence="2 3">Cbm 6</strain>
    </source>
</reference>
<organism evidence="2 3">
    <name type="scientific">Archangium minus</name>
    <dbReference type="NCBI Taxonomy" id="83450"/>
    <lineage>
        <taxon>Bacteria</taxon>
        <taxon>Pseudomonadati</taxon>
        <taxon>Myxococcota</taxon>
        <taxon>Myxococcia</taxon>
        <taxon>Myxococcales</taxon>
        <taxon>Cystobacterineae</taxon>
        <taxon>Archangiaceae</taxon>
        <taxon>Archangium</taxon>
    </lineage>
</organism>
<protein>
    <recommendedName>
        <fullName evidence="4">BNR repeat domain protein</fullName>
    </recommendedName>
</protein>
<feature type="compositionally biased region" description="Low complexity" evidence="1">
    <location>
        <begin position="312"/>
        <end position="322"/>
    </location>
</feature>
<keyword evidence="3" id="KW-1185">Reference proteome</keyword>
<dbReference type="EMBL" id="CP043494">
    <property type="protein sequence ID" value="WNG47720.1"/>
    <property type="molecule type" value="Genomic_DNA"/>
</dbReference>
<evidence type="ECO:0000313" key="2">
    <source>
        <dbReference type="EMBL" id="WNG47720.1"/>
    </source>
</evidence>
<dbReference type="Proteomes" id="UP001611383">
    <property type="component" value="Chromosome"/>
</dbReference>
<dbReference type="Pfam" id="PF00415">
    <property type="entry name" value="RCC1"/>
    <property type="match status" value="5"/>
</dbReference>
<dbReference type="PROSITE" id="PS50012">
    <property type="entry name" value="RCC1_3"/>
    <property type="match status" value="7"/>
</dbReference>
<dbReference type="Gene3D" id="2.130.10.30">
    <property type="entry name" value="Regulator of chromosome condensation 1/beta-lactamase-inhibitor protein II"/>
    <property type="match status" value="3"/>
</dbReference>
<dbReference type="PROSITE" id="PS51257">
    <property type="entry name" value="PROKAR_LIPOPROTEIN"/>
    <property type="match status" value="1"/>
</dbReference>
<feature type="region of interest" description="Disordered" evidence="1">
    <location>
        <begin position="312"/>
        <end position="334"/>
    </location>
</feature>
<name>A0ABY9WX78_9BACT</name>
<accession>A0ABY9WX78</accession>
<sequence length="444" mass="45068">MYKGSMSLKVLASVSVGVMWVAGCGGAEVNGGSVPAQVKQRVTSAVSPVAAGRYHGLAVRNGSVWSWGHNVYYQLGDGTTPKTEDRTLPAQLQVQSGGLPVSFASVAAGEYHSMALDSTGHVWTWGAPTTGRLGLGLKTTELPSELTCNADPTLLGCGRLPAQVPSLSNVVAISAHGYSSLSMALKSTGEVYAWGFNTSGQSGNGTTSTETPSPVQVLREDTSQPLTDVVAIAAGGVHGAAVRADGSLWVWGGNGAGQLGEAGYVNGTKVSYRTKAVQVSLPVGTTAVDVSAGLQVTLALLSDGTVYGFGSTTSGQLGTSTSPGRVSAGSGSTSGSPYLTGVSRLASGHSHSLAVTSSGLWGWGTNSSYQLGVGSTLSRFTPVQPVVVIPGWSYVAGGEDFSMAMDGNGDVWTWGSNNHGKLGRITAATSNGTPTQLSFSTSTP</sequence>
<dbReference type="InterPro" id="IPR051553">
    <property type="entry name" value="Ran_GTPase-activating"/>
</dbReference>
<evidence type="ECO:0000313" key="3">
    <source>
        <dbReference type="Proteomes" id="UP001611383"/>
    </source>
</evidence>
<evidence type="ECO:0000256" key="1">
    <source>
        <dbReference type="SAM" id="MobiDB-lite"/>
    </source>
</evidence>
<dbReference type="InterPro" id="IPR009091">
    <property type="entry name" value="RCC1/BLIP-II"/>
</dbReference>
<dbReference type="SUPFAM" id="SSF50985">
    <property type="entry name" value="RCC1/BLIP-II"/>
    <property type="match status" value="1"/>
</dbReference>
<dbReference type="PROSITE" id="PS00626">
    <property type="entry name" value="RCC1_2"/>
    <property type="match status" value="1"/>
</dbReference>
<proteinExistence type="predicted"/>
<dbReference type="PANTHER" id="PTHR45982:SF1">
    <property type="entry name" value="REGULATOR OF CHROMOSOME CONDENSATION"/>
    <property type="match status" value="1"/>
</dbReference>
<dbReference type="Pfam" id="PF13540">
    <property type="entry name" value="RCC1_2"/>
    <property type="match status" value="1"/>
</dbReference>
<dbReference type="PRINTS" id="PR00633">
    <property type="entry name" value="RCCNDNSATION"/>
</dbReference>
<gene>
    <name evidence="2" type="ORF">F0U60_29025</name>
</gene>
<dbReference type="InterPro" id="IPR000408">
    <property type="entry name" value="Reg_chr_condens"/>
</dbReference>
<dbReference type="RefSeq" id="WP_395804379.1">
    <property type="nucleotide sequence ID" value="NZ_CP043494.1"/>
</dbReference>